<organism evidence="2 3">
    <name type="scientific">Planifilum fimeticola</name>
    <dbReference type="NCBI Taxonomy" id="201975"/>
    <lineage>
        <taxon>Bacteria</taxon>
        <taxon>Bacillati</taxon>
        <taxon>Bacillota</taxon>
        <taxon>Bacilli</taxon>
        <taxon>Bacillales</taxon>
        <taxon>Thermoactinomycetaceae</taxon>
        <taxon>Planifilum</taxon>
    </lineage>
</organism>
<dbReference type="RefSeq" id="WP_425440581.1">
    <property type="nucleotide sequence ID" value="NZ_PVNE01000043.1"/>
</dbReference>
<keyword evidence="1" id="KW-0175">Coiled coil</keyword>
<gene>
    <name evidence="2" type="ORF">CLV97_1431</name>
</gene>
<name>A0A2T0LA30_9BACL</name>
<feature type="non-terminal residue" evidence="2">
    <location>
        <position position="1"/>
    </location>
</feature>
<protein>
    <submittedName>
        <fullName evidence="2">Uncharacterized protein</fullName>
    </submittedName>
</protein>
<proteinExistence type="predicted"/>
<sequence length="229" mass="26462">FLRNPLAETRTWWDQWSRLTPEQRLQAAASTLLSAAFHRLGGAIKRTVRFAKRHYNSVFRADNDFYSKTRPSQSGKTEIPKAHLDEMGNLIPANPNGRASITEHILNINKHDSPYISTTSEQGISKRYGKQRIQIDLDKLQEAISKGEVQAEIIGQDRIIQELKQSLEMKKQELNQLIQRENYSKRRYDKLIESIIKLENAIENTRRDKEILIKGIVPNRFISGPENLN</sequence>
<reference evidence="2 3" key="1">
    <citation type="submission" date="2018-03" db="EMBL/GenBank/DDBJ databases">
        <title>Genomic Encyclopedia of Archaeal and Bacterial Type Strains, Phase II (KMG-II): from individual species to whole genera.</title>
        <authorList>
            <person name="Goeker M."/>
        </authorList>
    </citation>
    <scope>NUCLEOTIDE SEQUENCE [LARGE SCALE GENOMIC DNA]</scope>
    <source>
        <strain evidence="2 3">DSM 44946</strain>
    </source>
</reference>
<accession>A0A2T0LA30</accession>
<feature type="coiled-coil region" evidence="1">
    <location>
        <begin position="130"/>
        <end position="208"/>
    </location>
</feature>
<keyword evidence="3" id="KW-1185">Reference proteome</keyword>
<dbReference type="EMBL" id="PVNE01000043">
    <property type="protein sequence ID" value="PRX38617.1"/>
    <property type="molecule type" value="Genomic_DNA"/>
</dbReference>
<comment type="caution">
    <text evidence="2">The sequence shown here is derived from an EMBL/GenBank/DDBJ whole genome shotgun (WGS) entry which is preliminary data.</text>
</comment>
<evidence type="ECO:0000256" key="1">
    <source>
        <dbReference type="SAM" id="Coils"/>
    </source>
</evidence>
<evidence type="ECO:0000313" key="3">
    <source>
        <dbReference type="Proteomes" id="UP000237797"/>
    </source>
</evidence>
<dbReference type="AlphaFoldDB" id="A0A2T0LA30"/>
<evidence type="ECO:0000313" key="2">
    <source>
        <dbReference type="EMBL" id="PRX38617.1"/>
    </source>
</evidence>
<dbReference type="Proteomes" id="UP000237797">
    <property type="component" value="Unassembled WGS sequence"/>
</dbReference>